<dbReference type="WBParaSite" id="nRc.2.0.1.t00073-RA">
    <property type="protein sequence ID" value="nRc.2.0.1.t00073-RA"/>
    <property type="gene ID" value="nRc.2.0.1.g00073"/>
</dbReference>
<keyword evidence="1" id="KW-1185">Reference proteome</keyword>
<accession>A0A915HEG0</accession>
<organism evidence="1 2">
    <name type="scientific">Romanomermis culicivorax</name>
    <name type="common">Nematode worm</name>
    <dbReference type="NCBI Taxonomy" id="13658"/>
    <lineage>
        <taxon>Eukaryota</taxon>
        <taxon>Metazoa</taxon>
        <taxon>Ecdysozoa</taxon>
        <taxon>Nematoda</taxon>
        <taxon>Enoplea</taxon>
        <taxon>Dorylaimia</taxon>
        <taxon>Mermithida</taxon>
        <taxon>Mermithoidea</taxon>
        <taxon>Mermithidae</taxon>
        <taxon>Romanomermis</taxon>
    </lineage>
</organism>
<protein>
    <submittedName>
        <fullName evidence="2">Uncharacterized protein</fullName>
    </submittedName>
</protein>
<name>A0A915HEG0_ROMCU</name>
<sequence length="79" mass="8263">SELVSADLAISAQSKFSESGLVGANFQGGGVSSLLFVTCASSNDQIYFTFTLGSPLICRNNGIDLLQGVIVSLHYFKSA</sequence>
<dbReference type="Proteomes" id="UP000887565">
    <property type="component" value="Unplaced"/>
</dbReference>
<reference evidence="2" key="1">
    <citation type="submission" date="2022-11" db="UniProtKB">
        <authorList>
            <consortium name="WormBaseParasite"/>
        </authorList>
    </citation>
    <scope>IDENTIFICATION</scope>
</reference>
<evidence type="ECO:0000313" key="2">
    <source>
        <dbReference type="WBParaSite" id="nRc.2.0.1.t00073-RA"/>
    </source>
</evidence>
<dbReference type="AlphaFoldDB" id="A0A915HEG0"/>
<evidence type="ECO:0000313" key="1">
    <source>
        <dbReference type="Proteomes" id="UP000887565"/>
    </source>
</evidence>
<proteinExistence type="predicted"/>